<dbReference type="NCBIfam" id="TIGR03625">
    <property type="entry name" value="L3_bact"/>
    <property type="match status" value="1"/>
</dbReference>
<dbReference type="RefSeq" id="WP_258568082.1">
    <property type="nucleotide sequence ID" value="NZ_CP092900.1"/>
</dbReference>
<keyword evidence="4 8" id="KW-0694">RNA-binding</keyword>
<dbReference type="InterPro" id="IPR019927">
    <property type="entry name" value="Ribosomal_uL3_bac/org-type"/>
</dbReference>
<dbReference type="SUPFAM" id="SSF50447">
    <property type="entry name" value="Translation proteins"/>
    <property type="match status" value="1"/>
</dbReference>
<evidence type="ECO:0000256" key="4">
    <source>
        <dbReference type="ARBA" id="ARBA00022884"/>
    </source>
</evidence>
<evidence type="ECO:0000256" key="6">
    <source>
        <dbReference type="ARBA" id="ARBA00023274"/>
    </source>
</evidence>
<proteinExistence type="inferred from homology"/>
<dbReference type="Gene3D" id="2.40.30.10">
    <property type="entry name" value="Translation factors"/>
    <property type="match status" value="1"/>
</dbReference>
<dbReference type="PANTHER" id="PTHR11229:SF16">
    <property type="entry name" value="LARGE RIBOSOMAL SUBUNIT PROTEIN UL3C"/>
    <property type="match status" value="1"/>
</dbReference>
<evidence type="ECO:0000256" key="3">
    <source>
        <dbReference type="ARBA" id="ARBA00022730"/>
    </source>
</evidence>
<dbReference type="Pfam" id="PF00297">
    <property type="entry name" value="Ribosomal_L3"/>
    <property type="match status" value="1"/>
</dbReference>
<keyword evidence="3 8" id="KW-0699">rRNA-binding</keyword>
<comment type="similarity">
    <text evidence="1 8">Belongs to the universal ribosomal protein uL3 family.</text>
</comment>
<gene>
    <name evidence="8 9" type="primary">rplC</name>
    <name evidence="9" type="ORF">MMH89_03545</name>
</gene>
<evidence type="ECO:0000256" key="2">
    <source>
        <dbReference type="ARBA" id="ARBA00022481"/>
    </source>
</evidence>
<reference evidence="9 10" key="1">
    <citation type="journal article" date="2022" name="Nat. Microbiol.">
        <title>The microbiome of a bacterivorous marine choanoflagellate contains a resource-demanding obligate bacterial associate.</title>
        <authorList>
            <person name="Needham D.M."/>
            <person name="Poirier C."/>
            <person name="Bachy C."/>
            <person name="George E.E."/>
            <person name="Wilken S."/>
            <person name="Yung C.C.M."/>
            <person name="Limardo A.J."/>
            <person name="Morando M."/>
            <person name="Sudek L."/>
            <person name="Malmstrom R.R."/>
            <person name="Keeling P.J."/>
            <person name="Santoro A.E."/>
            <person name="Worden A.Z."/>
        </authorList>
    </citation>
    <scope>NUCLEOTIDE SEQUENCE [LARGE SCALE GENOMIC DNA]</scope>
    <source>
        <strain evidence="9 10">Comchoano-1</strain>
    </source>
</reference>
<accession>A0ABY5DI26</accession>
<dbReference type="Gene3D" id="3.30.160.810">
    <property type="match status" value="1"/>
</dbReference>
<dbReference type="Proteomes" id="UP001055955">
    <property type="component" value="Chromosome"/>
</dbReference>
<evidence type="ECO:0000256" key="1">
    <source>
        <dbReference type="ARBA" id="ARBA00006540"/>
    </source>
</evidence>
<comment type="subunit">
    <text evidence="8">Part of the 50S ribosomal subunit. Forms a cluster with proteins L14 and L19.</text>
</comment>
<dbReference type="InterPro" id="IPR000597">
    <property type="entry name" value="Ribosomal_uL3"/>
</dbReference>
<dbReference type="InterPro" id="IPR009000">
    <property type="entry name" value="Transl_B-barrel_sf"/>
</dbReference>
<evidence type="ECO:0000313" key="9">
    <source>
        <dbReference type="EMBL" id="UTC24298.1"/>
    </source>
</evidence>
<evidence type="ECO:0000256" key="5">
    <source>
        <dbReference type="ARBA" id="ARBA00022980"/>
    </source>
</evidence>
<dbReference type="HAMAP" id="MF_01325_B">
    <property type="entry name" value="Ribosomal_uL3_B"/>
    <property type="match status" value="1"/>
</dbReference>
<dbReference type="EMBL" id="CP092900">
    <property type="protein sequence ID" value="UTC24298.1"/>
    <property type="molecule type" value="Genomic_DNA"/>
</dbReference>
<evidence type="ECO:0000313" key="10">
    <source>
        <dbReference type="Proteomes" id="UP001055955"/>
    </source>
</evidence>
<keyword evidence="2 8" id="KW-0488">Methylation</keyword>
<name>A0ABY5DI26_9GAMM</name>
<dbReference type="GO" id="GO:0005840">
    <property type="term" value="C:ribosome"/>
    <property type="evidence" value="ECO:0007669"/>
    <property type="project" value="UniProtKB-KW"/>
</dbReference>
<evidence type="ECO:0000256" key="8">
    <source>
        <dbReference type="HAMAP-Rule" id="MF_01325"/>
    </source>
</evidence>
<keyword evidence="6 8" id="KW-0687">Ribonucleoprotein</keyword>
<keyword evidence="10" id="KW-1185">Reference proteome</keyword>
<organism evidence="9 10">
    <name type="scientific">Candidatus Comchoanobacter bicostacola</name>
    <dbReference type="NCBI Taxonomy" id="2919598"/>
    <lineage>
        <taxon>Bacteria</taxon>
        <taxon>Pseudomonadati</taxon>
        <taxon>Pseudomonadota</taxon>
        <taxon>Gammaproteobacteria</taxon>
        <taxon>Candidatus Comchoanobacterales</taxon>
        <taxon>Candidatus Comchoanobacteraceae</taxon>
        <taxon>Candidatus Comchoanobacter</taxon>
    </lineage>
</organism>
<protein>
    <recommendedName>
        <fullName evidence="7 8">Large ribosomal subunit protein uL3</fullName>
    </recommendedName>
</protein>
<keyword evidence="5 8" id="KW-0689">Ribosomal protein</keyword>
<dbReference type="PANTHER" id="PTHR11229">
    <property type="entry name" value="50S RIBOSOMAL PROTEIN L3"/>
    <property type="match status" value="1"/>
</dbReference>
<evidence type="ECO:0000256" key="7">
    <source>
        <dbReference type="ARBA" id="ARBA00035243"/>
    </source>
</evidence>
<sequence>MSIRLRLKKEGMTSINVGSERVPVTLLSFEKHVVTQVKNVEKDGYQSVQVATGKLVKKPTKPAKGHFAASSSDPLKQIYEYRCDDVSDISVGSVIGLDKIDSWQYVDAQAVSTGKGFTGVMKAWNFAGQRASHGNSLSHRAPGSIGQCQDPGRVFKGKKMARRHGGVNCTIQALEIVGIDHDNMTVAVRGSVPGPKGSYVFIKKSIKKSSGDKS</sequence>
<feature type="modified residue" description="N5-methylglutamine" evidence="8">
    <location>
        <position position="149"/>
    </location>
</feature>
<comment type="PTM">
    <text evidence="8">Methylated by PrmB.</text>
</comment>
<comment type="function">
    <text evidence="8">One of the primary rRNA binding proteins, it binds directly near the 3'-end of the 23S rRNA, where it nucleates assembly of the 50S subunit.</text>
</comment>